<gene>
    <name evidence="2" type="ORF">Sangu_2068300</name>
</gene>
<protein>
    <recommendedName>
        <fullName evidence="1">Protein FAR1-RELATED SEQUENCE</fullName>
    </recommendedName>
</protein>
<dbReference type="PANTHER" id="PTHR31669:SF236">
    <property type="entry name" value="PROTEIN FAR1-RELATED SEQUENCE"/>
    <property type="match status" value="1"/>
</dbReference>
<keyword evidence="1" id="KW-0863">Zinc-finger</keyword>
<dbReference type="AlphaFoldDB" id="A0AAW2LN25"/>
<reference evidence="2" key="2">
    <citation type="journal article" date="2024" name="Plant">
        <title>Genomic evolution and insights into agronomic trait innovations of Sesamum species.</title>
        <authorList>
            <person name="Miao H."/>
            <person name="Wang L."/>
            <person name="Qu L."/>
            <person name="Liu H."/>
            <person name="Sun Y."/>
            <person name="Le M."/>
            <person name="Wang Q."/>
            <person name="Wei S."/>
            <person name="Zheng Y."/>
            <person name="Lin W."/>
            <person name="Duan Y."/>
            <person name="Cao H."/>
            <person name="Xiong S."/>
            <person name="Wang X."/>
            <person name="Wei L."/>
            <person name="Li C."/>
            <person name="Ma Q."/>
            <person name="Ju M."/>
            <person name="Zhao R."/>
            <person name="Li G."/>
            <person name="Mu C."/>
            <person name="Tian Q."/>
            <person name="Mei H."/>
            <person name="Zhang T."/>
            <person name="Gao T."/>
            <person name="Zhang H."/>
        </authorList>
    </citation>
    <scope>NUCLEOTIDE SEQUENCE</scope>
    <source>
        <strain evidence="2">G01</strain>
    </source>
</reference>
<comment type="function">
    <text evidence="1">Putative transcription activator involved in regulating light control of development.</text>
</comment>
<keyword evidence="1" id="KW-0539">Nucleus</keyword>
<accession>A0AAW2LN25</accession>
<dbReference type="GO" id="GO:0008270">
    <property type="term" value="F:zinc ion binding"/>
    <property type="evidence" value="ECO:0007669"/>
    <property type="project" value="UniProtKB-UniRule"/>
</dbReference>
<comment type="subcellular location">
    <subcellularLocation>
        <location evidence="1">Nucleus</location>
    </subcellularLocation>
</comment>
<dbReference type="GO" id="GO:0006355">
    <property type="term" value="P:regulation of DNA-templated transcription"/>
    <property type="evidence" value="ECO:0007669"/>
    <property type="project" value="UniProtKB-UniRule"/>
</dbReference>
<dbReference type="PANTHER" id="PTHR31669">
    <property type="entry name" value="PROTEIN FAR1-RELATED SEQUENCE 10-RELATED"/>
    <property type="match status" value="1"/>
</dbReference>
<dbReference type="InterPro" id="IPR031052">
    <property type="entry name" value="FHY3/FAR1"/>
</dbReference>
<name>A0AAW2LN25_9LAMI</name>
<keyword evidence="1" id="KW-0862">Zinc</keyword>
<dbReference type="EMBL" id="JACGWK010000013">
    <property type="protein sequence ID" value="KAL0319121.1"/>
    <property type="molecule type" value="Genomic_DNA"/>
</dbReference>
<comment type="similarity">
    <text evidence="1">Belongs to the FHY3/FAR1 family.</text>
</comment>
<evidence type="ECO:0000313" key="2">
    <source>
        <dbReference type="EMBL" id="KAL0319121.1"/>
    </source>
</evidence>
<sequence>MKKVPSELGRLEEYDAIRKAFTRAVYHSSRVDEFEAAWEEMVQSYRLMDHKWLQMLYEDRKRWIPVYLKEVFLAGMFTVKENERLTSAFEEYLSRHASLKQFFSSYDRALLEINQRETLSDLESINSSCMLKSRFYFELQLSRLYTNSIFKKFQDE</sequence>
<reference evidence="2" key="1">
    <citation type="submission" date="2020-06" db="EMBL/GenBank/DDBJ databases">
        <authorList>
            <person name="Li T."/>
            <person name="Hu X."/>
            <person name="Zhang T."/>
            <person name="Song X."/>
            <person name="Zhang H."/>
            <person name="Dai N."/>
            <person name="Sheng W."/>
            <person name="Hou X."/>
            <person name="Wei L."/>
        </authorList>
    </citation>
    <scope>NUCLEOTIDE SEQUENCE</scope>
    <source>
        <strain evidence="2">G01</strain>
        <tissue evidence="2">Leaf</tissue>
    </source>
</reference>
<organism evidence="2">
    <name type="scientific">Sesamum angustifolium</name>
    <dbReference type="NCBI Taxonomy" id="2727405"/>
    <lineage>
        <taxon>Eukaryota</taxon>
        <taxon>Viridiplantae</taxon>
        <taxon>Streptophyta</taxon>
        <taxon>Embryophyta</taxon>
        <taxon>Tracheophyta</taxon>
        <taxon>Spermatophyta</taxon>
        <taxon>Magnoliopsida</taxon>
        <taxon>eudicotyledons</taxon>
        <taxon>Gunneridae</taxon>
        <taxon>Pentapetalae</taxon>
        <taxon>asterids</taxon>
        <taxon>lamiids</taxon>
        <taxon>Lamiales</taxon>
        <taxon>Pedaliaceae</taxon>
        <taxon>Sesamum</taxon>
    </lineage>
</organism>
<proteinExistence type="inferred from homology"/>
<keyword evidence="1" id="KW-0479">Metal-binding</keyword>
<dbReference type="GO" id="GO:0005634">
    <property type="term" value="C:nucleus"/>
    <property type="evidence" value="ECO:0007669"/>
    <property type="project" value="UniProtKB-SubCell"/>
</dbReference>
<comment type="caution">
    <text evidence="2">The sequence shown here is derived from an EMBL/GenBank/DDBJ whole genome shotgun (WGS) entry which is preliminary data.</text>
</comment>
<evidence type="ECO:0000256" key="1">
    <source>
        <dbReference type="RuleBase" id="RU367018"/>
    </source>
</evidence>